<feature type="domain" description="DUF7694" evidence="2">
    <location>
        <begin position="38"/>
        <end position="101"/>
    </location>
</feature>
<gene>
    <name evidence="3" type="ORF">C447_01790</name>
</gene>
<name>M0M775_9EURY</name>
<proteinExistence type="predicted"/>
<organism evidence="3 4">
    <name type="scientific">Halococcus hamelinensis 100A6</name>
    <dbReference type="NCBI Taxonomy" id="1132509"/>
    <lineage>
        <taxon>Archaea</taxon>
        <taxon>Methanobacteriati</taxon>
        <taxon>Methanobacteriota</taxon>
        <taxon>Stenosarchaea group</taxon>
        <taxon>Halobacteria</taxon>
        <taxon>Halobacteriales</taxon>
        <taxon>Halococcaceae</taxon>
        <taxon>Halococcus</taxon>
    </lineage>
</organism>
<dbReference type="Pfam" id="PF24746">
    <property type="entry name" value="DUF7694"/>
    <property type="match status" value="1"/>
</dbReference>
<feature type="compositionally biased region" description="Basic and acidic residues" evidence="1">
    <location>
        <begin position="1"/>
        <end position="10"/>
    </location>
</feature>
<evidence type="ECO:0000313" key="3">
    <source>
        <dbReference type="EMBL" id="EMA41546.1"/>
    </source>
</evidence>
<dbReference type="PATRIC" id="fig|1132509.6.peg.421"/>
<dbReference type="EMBL" id="AOMB01000005">
    <property type="protein sequence ID" value="EMA41546.1"/>
    <property type="molecule type" value="Genomic_DNA"/>
</dbReference>
<evidence type="ECO:0000256" key="1">
    <source>
        <dbReference type="SAM" id="MobiDB-lite"/>
    </source>
</evidence>
<feature type="compositionally biased region" description="Basic and acidic residues" evidence="1">
    <location>
        <begin position="109"/>
        <end position="133"/>
    </location>
</feature>
<dbReference type="OrthoDB" id="209656at2157"/>
<dbReference type="InterPro" id="IPR056111">
    <property type="entry name" value="DUF7694"/>
</dbReference>
<reference evidence="3 4" key="1">
    <citation type="journal article" date="2014" name="PLoS Genet.">
        <title>Phylogenetically driven sequencing of extremely halophilic archaea reveals strategies for static and dynamic osmo-response.</title>
        <authorList>
            <person name="Becker E.A."/>
            <person name="Seitzer P.M."/>
            <person name="Tritt A."/>
            <person name="Larsen D."/>
            <person name="Krusor M."/>
            <person name="Yao A.I."/>
            <person name="Wu D."/>
            <person name="Madern D."/>
            <person name="Eisen J.A."/>
            <person name="Darling A.E."/>
            <person name="Facciotti M.T."/>
        </authorList>
    </citation>
    <scope>NUCLEOTIDE SEQUENCE [LARGE SCALE GENOMIC DNA]</scope>
    <source>
        <strain evidence="3 4">100A6</strain>
    </source>
</reference>
<dbReference type="Proteomes" id="UP000011566">
    <property type="component" value="Unassembled WGS sequence"/>
</dbReference>
<keyword evidence="4" id="KW-1185">Reference proteome</keyword>
<feature type="region of interest" description="Disordered" evidence="1">
    <location>
        <begin position="108"/>
        <end position="133"/>
    </location>
</feature>
<accession>M0M775</accession>
<feature type="region of interest" description="Disordered" evidence="1">
    <location>
        <begin position="1"/>
        <end position="29"/>
    </location>
</feature>
<protein>
    <recommendedName>
        <fullName evidence="2">DUF7694 domain-containing protein</fullName>
    </recommendedName>
</protein>
<sequence>MNRDEGRSNDDSPMTGMKVPPGVETHGDYHVVDRGDHETSWGRFTHIEVHRIDDSPTHDWYDLFELKNELFGEDRAALEVYPPAERLVDDTNSYHLWVLEEGATLPFGIHDHDDTNRGTVVPRERPDTDEPDR</sequence>
<dbReference type="RefSeq" id="WP_007690264.1">
    <property type="nucleotide sequence ID" value="NZ_AJRK01000386.1"/>
</dbReference>
<comment type="caution">
    <text evidence="3">The sequence shown here is derived from an EMBL/GenBank/DDBJ whole genome shotgun (WGS) entry which is preliminary data.</text>
</comment>
<evidence type="ECO:0000313" key="4">
    <source>
        <dbReference type="Proteomes" id="UP000011566"/>
    </source>
</evidence>
<evidence type="ECO:0000259" key="2">
    <source>
        <dbReference type="Pfam" id="PF24746"/>
    </source>
</evidence>
<dbReference type="AlphaFoldDB" id="M0M775"/>